<dbReference type="InterPro" id="IPR038608">
    <property type="entry name" value="Csm1/Pcs1_C_sf"/>
</dbReference>
<accession>A0A5M8Q1J8</accession>
<dbReference type="FunFam" id="3.90.1150.80:FF:000001">
    <property type="entry name" value="Chromosome segregation protein (Pcs1)"/>
    <property type="match status" value="1"/>
</dbReference>
<evidence type="ECO:0000313" key="5">
    <source>
        <dbReference type="Proteomes" id="UP000324767"/>
    </source>
</evidence>
<evidence type="ECO:0000313" key="4">
    <source>
        <dbReference type="EMBL" id="KAA6415090.1"/>
    </source>
</evidence>
<dbReference type="PANTHER" id="PTHR28006:SF1">
    <property type="entry name" value="MONOPOLIN COMPLEX SUBUNIT CSM1"/>
    <property type="match status" value="1"/>
</dbReference>
<feature type="region of interest" description="Disordered" evidence="2">
    <location>
        <begin position="18"/>
        <end position="276"/>
    </location>
</feature>
<feature type="compositionally biased region" description="Acidic residues" evidence="2">
    <location>
        <begin position="214"/>
        <end position="229"/>
    </location>
</feature>
<dbReference type="Pfam" id="PF12539">
    <property type="entry name" value="Csm1"/>
    <property type="match status" value="1"/>
</dbReference>
<dbReference type="GO" id="GO:1990644">
    <property type="term" value="F:microtubule site clamp"/>
    <property type="evidence" value="ECO:0007669"/>
    <property type="project" value="TreeGrafter"/>
</dbReference>
<keyword evidence="1" id="KW-0175">Coiled coil</keyword>
<dbReference type="GO" id="GO:0033551">
    <property type="term" value="C:monopolin complex"/>
    <property type="evidence" value="ECO:0007669"/>
    <property type="project" value="InterPro"/>
</dbReference>
<evidence type="ECO:0000256" key="1">
    <source>
        <dbReference type="SAM" id="Coils"/>
    </source>
</evidence>
<dbReference type="GO" id="GO:0045144">
    <property type="term" value="P:meiotic sister chromatid segregation"/>
    <property type="evidence" value="ECO:0007669"/>
    <property type="project" value="TreeGrafter"/>
</dbReference>
<proteinExistence type="predicted"/>
<evidence type="ECO:0000256" key="2">
    <source>
        <dbReference type="SAM" id="MobiDB-lite"/>
    </source>
</evidence>
<dbReference type="EMBL" id="VXIT01000002">
    <property type="protein sequence ID" value="KAA6415090.1"/>
    <property type="molecule type" value="Genomic_DNA"/>
</dbReference>
<feature type="compositionally biased region" description="Basic and acidic residues" evidence="2">
    <location>
        <begin position="146"/>
        <end position="175"/>
    </location>
</feature>
<dbReference type="GO" id="GO:0034506">
    <property type="term" value="C:chromosome, centromeric core domain"/>
    <property type="evidence" value="ECO:0007669"/>
    <property type="project" value="TreeGrafter"/>
</dbReference>
<feature type="coiled-coil region" evidence="1">
    <location>
        <begin position="355"/>
        <end position="389"/>
    </location>
</feature>
<dbReference type="InterPro" id="IPR040349">
    <property type="entry name" value="Csm1/Pcs1"/>
</dbReference>
<reference evidence="4 5" key="1">
    <citation type="submission" date="2019-09" db="EMBL/GenBank/DDBJ databases">
        <title>The hologenome of the rock-dwelling lichen Lasallia pustulata.</title>
        <authorList>
            <person name="Greshake Tzovaras B."/>
            <person name="Segers F."/>
            <person name="Bicker A."/>
            <person name="Dal Grande F."/>
            <person name="Otte J."/>
            <person name="Hankeln T."/>
            <person name="Schmitt I."/>
            <person name="Ebersberger I."/>
        </authorList>
    </citation>
    <scope>NUCLEOTIDE SEQUENCE [LARGE SCALE GENOMIC DNA]</scope>
    <source>
        <strain evidence="4">A1-1</strain>
    </source>
</reference>
<dbReference type="Proteomes" id="UP000324767">
    <property type="component" value="Unassembled WGS sequence"/>
</dbReference>
<name>A0A5M8Q1J8_9LECA</name>
<dbReference type="OrthoDB" id="2431049at2759"/>
<feature type="compositionally biased region" description="Basic and acidic residues" evidence="2">
    <location>
        <begin position="107"/>
        <end position="123"/>
    </location>
</feature>
<dbReference type="AlphaFoldDB" id="A0A5M8Q1J8"/>
<dbReference type="PANTHER" id="PTHR28006">
    <property type="entry name" value="MONOPOLIN COMPLEX SUBUNIT CSM1"/>
    <property type="match status" value="1"/>
</dbReference>
<dbReference type="GO" id="GO:0051315">
    <property type="term" value="P:attachment of mitotic spindle microtubules to kinetochore"/>
    <property type="evidence" value="ECO:0007669"/>
    <property type="project" value="TreeGrafter"/>
</dbReference>
<feature type="compositionally biased region" description="Low complexity" evidence="2">
    <location>
        <begin position="184"/>
        <end position="195"/>
    </location>
</feature>
<dbReference type="CDD" id="cd23787">
    <property type="entry name" value="RWD_CSM1"/>
    <property type="match status" value="1"/>
</dbReference>
<gene>
    <name evidence="4" type="ORF">FRX48_01842</name>
</gene>
<feature type="domain" description="Monopolin complex subunit Csm1/Pcs1 C-terminal" evidence="3">
    <location>
        <begin position="429"/>
        <end position="518"/>
    </location>
</feature>
<comment type="caution">
    <text evidence="4">The sequence shown here is derived from an EMBL/GenBank/DDBJ whole genome shotgun (WGS) entry which is preliminary data.</text>
</comment>
<dbReference type="InterPro" id="IPR020981">
    <property type="entry name" value="Csm1/Pcs1_C"/>
</dbReference>
<dbReference type="GO" id="GO:0072686">
    <property type="term" value="C:mitotic spindle"/>
    <property type="evidence" value="ECO:0007669"/>
    <property type="project" value="TreeGrafter"/>
</dbReference>
<feature type="compositionally biased region" description="Basic and acidic residues" evidence="2">
    <location>
        <begin position="263"/>
        <end position="276"/>
    </location>
</feature>
<evidence type="ECO:0000259" key="3">
    <source>
        <dbReference type="Pfam" id="PF12539"/>
    </source>
</evidence>
<dbReference type="GO" id="GO:0005730">
    <property type="term" value="C:nucleolus"/>
    <property type="evidence" value="ECO:0007669"/>
    <property type="project" value="TreeGrafter"/>
</dbReference>
<dbReference type="Gene3D" id="3.90.1150.80">
    <property type="match status" value="1"/>
</dbReference>
<organism evidence="4 5">
    <name type="scientific">Lasallia pustulata</name>
    <dbReference type="NCBI Taxonomy" id="136370"/>
    <lineage>
        <taxon>Eukaryota</taxon>
        <taxon>Fungi</taxon>
        <taxon>Dikarya</taxon>
        <taxon>Ascomycota</taxon>
        <taxon>Pezizomycotina</taxon>
        <taxon>Lecanoromycetes</taxon>
        <taxon>OSLEUM clade</taxon>
        <taxon>Umbilicariomycetidae</taxon>
        <taxon>Umbilicariales</taxon>
        <taxon>Umbilicariaceae</taxon>
        <taxon>Lasallia</taxon>
    </lineage>
</organism>
<sequence length="540" mass="58865">MPKAKAIASLSRLIDTDIEDSAQHNDMGMILTPDSNQENAAPARRNRGRPKAASSKFSKPKRRVSGFSAASKKAGPAKKAAAKRAPLKDQANQPQASDTEVVDDLEDHGQDKMDSRPAIRLEEPDTSAQLGNQKGKRGRPAAKPKQAVEDSTLKKANVTEKDGEFEYTPKIDRKSKGVKKASAAKKPAAGKTKSSVEPALSEKVIPETQQAPMDIDETVPPEEDEDVEETAPQSVFRQARHGPTNSRQPQAAVARRRAGSASDNERTGSDAATRRKLGEMTKKFENLDLKFRNLREVGIKEAEANFEKLRKQSEDRTNAANDLIASLRSEVAAQKVLAQESRALQKQVSSKDAELAKAQAIITQLNSSLSESQNENKALQAKLAASRTASASVESVHAKTPGSAMKGKGQTRTIMIGSAEAALAAQVAQLKEDLYSDLTGLILRGVERGDDADVYDCIQTGRNGTLHFKLAVASDSDGKGSSYEETEIQYTPRLDSNRDRDLLELLPDYLSEEITFSRMNAPKFYGRVVDTLTKRRNEEE</sequence>
<protein>
    <recommendedName>
        <fullName evidence="3">Monopolin complex subunit Csm1/Pcs1 C-terminal domain-containing protein</fullName>
    </recommendedName>
</protein>
<feature type="compositionally biased region" description="Low complexity" evidence="2">
    <location>
        <begin position="69"/>
        <end position="79"/>
    </location>
</feature>